<evidence type="ECO:0000256" key="7">
    <source>
        <dbReference type="SAM" id="SignalP"/>
    </source>
</evidence>
<comment type="function">
    <text evidence="6">Induces local and distal defense responses (incompatible hypersensitive reaction) in plants from the solanaceae and cruciferae families. Elicits leaf necrosis and causes the accumulation of pathogenesis-related proteins. Might interact with the lipidic molecules of the plasma membrane.</text>
</comment>
<evidence type="ECO:0000256" key="5">
    <source>
        <dbReference type="ARBA" id="ARBA00023157"/>
    </source>
</evidence>
<evidence type="ECO:0000256" key="1">
    <source>
        <dbReference type="ARBA" id="ARBA00004613"/>
    </source>
</evidence>
<comment type="caution">
    <text evidence="8">The sequence shown here is derived from an EMBL/GenBank/DDBJ whole genome shotgun (WGS) entry which is preliminary data.</text>
</comment>
<protein>
    <recommendedName>
        <fullName evidence="6">Elicitin</fullName>
    </recommendedName>
</protein>
<dbReference type="AlphaFoldDB" id="A0A8K1FHS9"/>
<organism evidence="8 9">
    <name type="scientific">Pythium oligandrum</name>
    <name type="common">Mycoparasitic fungus</name>
    <dbReference type="NCBI Taxonomy" id="41045"/>
    <lineage>
        <taxon>Eukaryota</taxon>
        <taxon>Sar</taxon>
        <taxon>Stramenopiles</taxon>
        <taxon>Oomycota</taxon>
        <taxon>Peronosporomycetes</taxon>
        <taxon>Pythiales</taxon>
        <taxon>Pythiaceae</taxon>
        <taxon>Pythium</taxon>
    </lineage>
</organism>
<dbReference type="InterPro" id="IPR036470">
    <property type="entry name" value="Elicitin_sf"/>
</dbReference>
<name>A0A8K1FHS9_PYTOL</name>
<evidence type="ECO:0000313" key="9">
    <source>
        <dbReference type="Proteomes" id="UP000794436"/>
    </source>
</evidence>
<keyword evidence="4 6" id="KW-0928">Hypersensitive response elicitation</keyword>
<dbReference type="Pfam" id="PF00964">
    <property type="entry name" value="Elicitin"/>
    <property type="match status" value="1"/>
</dbReference>
<dbReference type="Proteomes" id="UP000794436">
    <property type="component" value="Unassembled WGS sequence"/>
</dbReference>
<comment type="similarity">
    <text evidence="2 6">Belongs to the elicitin family.</text>
</comment>
<dbReference type="SUPFAM" id="SSF48647">
    <property type="entry name" value="Fungal elicitin"/>
    <property type="match status" value="1"/>
</dbReference>
<evidence type="ECO:0000256" key="2">
    <source>
        <dbReference type="ARBA" id="ARBA00009544"/>
    </source>
</evidence>
<dbReference type="GO" id="GO:0005576">
    <property type="term" value="C:extracellular region"/>
    <property type="evidence" value="ECO:0007669"/>
    <property type="project" value="UniProtKB-SubCell"/>
</dbReference>
<evidence type="ECO:0000256" key="6">
    <source>
        <dbReference type="RuleBase" id="RU368111"/>
    </source>
</evidence>
<dbReference type="EMBL" id="SPLM01000040">
    <property type="protein sequence ID" value="TMW64230.1"/>
    <property type="molecule type" value="Genomic_DNA"/>
</dbReference>
<evidence type="ECO:0000256" key="4">
    <source>
        <dbReference type="ARBA" id="ARBA00022978"/>
    </source>
</evidence>
<accession>A0A8K1FHS9</accession>
<evidence type="ECO:0000313" key="8">
    <source>
        <dbReference type="EMBL" id="TMW64230.1"/>
    </source>
</evidence>
<proteinExistence type="inferred from homology"/>
<reference evidence="8" key="1">
    <citation type="submission" date="2019-03" db="EMBL/GenBank/DDBJ databases">
        <title>Long read genome sequence of the mycoparasitic Pythium oligandrum ATCC 38472 isolated from sugarbeet rhizosphere.</title>
        <authorList>
            <person name="Gaulin E."/>
        </authorList>
    </citation>
    <scope>NUCLEOTIDE SEQUENCE</scope>
    <source>
        <strain evidence="8">ATCC 38472_TT</strain>
    </source>
</reference>
<dbReference type="InterPro" id="IPR002200">
    <property type="entry name" value="Elicitin"/>
</dbReference>
<dbReference type="OrthoDB" id="162970at2759"/>
<keyword evidence="3 6" id="KW-0964">Secreted</keyword>
<feature type="signal peptide" evidence="7">
    <location>
        <begin position="1"/>
        <end position="18"/>
    </location>
</feature>
<sequence>MKALVWLAMALMSGLCAAQTTTDATNTSSSASDTRCDPELLFQKLYVLMPAIDQCAAESDYFIDPDNLTQPTEASLAKFCGSANCTLLSLELDNAGLPSCTIPVGDNGSVPFKAFFNDIRSRCGADGSVVTPGDAAVMVTASHAVVGVVSVLLLTTLV</sequence>
<evidence type="ECO:0000256" key="3">
    <source>
        <dbReference type="ARBA" id="ARBA00022525"/>
    </source>
</evidence>
<dbReference type="Gene3D" id="1.10.239.10">
    <property type="entry name" value="Elicitin domain"/>
    <property type="match status" value="1"/>
</dbReference>
<comment type="subcellular location">
    <subcellularLocation>
        <location evidence="1 6">Secreted</location>
    </subcellularLocation>
</comment>
<feature type="chain" id="PRO_5035444028" description="Elicitin" evidence="7">
    <location>
        <begin position="19"/>
        <end position="158"/>
    </location>
</feature>
<dbReference type="GO" id="GO:0052040">
    <property type="term" value="P:symbiont-mediated perturbation of host programmed cell death"/>
    <property type="evidence" value="ECO:0007669"/>
    <property type="project" value="UniProtKB-UniRule"/>
</dbReference>
<gene>
    <name evidence="8" type="ORF">Poli38472_012852</name>
</gene>
<keyword evidence="5 6" id="KW-1015">Disulfide bond</keyword>
<keyword evidence="9" id="KW-1185">Reference proteome</keyword>
<keyword evidence="7" id="KW-0732">Signal</keyword>